<evidence type="ECO:0000256" key="1">
    <source>
        <dbReference type="ARBA" id="ARBA00004141"/>
    </source>
</evidence>
<keyword evidence="5" id="KW-0811">Translocation</keyword>
<dbReference type="NCBIfam" id="TIGR00945">
    <property type="entry name" value="tatC"/>
    <property type="match status" value="1"/>
</dbReference>
<organism evidence="6 7">
    <name type="scientific">Xiashengella succiniciproducens</name>
    <dbReference type="NCBI Taxonomy" id="2949635"/>
    <lineage>
        <taxon>Bacteria</taxon>
        <taxon>Pseudomonadati</taxon>
        <taxon>Bacteroidota</taxon>
        <taxon>Bacteroidia</taxon>
        <taxon>Marinilabiliales</taxon>
        <taxon>Marinilabiliaceae</taxon>
        <taxon>Xiashengella</taxon>
    </lineage>
</organism>
<evidence type="ECO:0000256" key="2">
    <source>
        <dbReference type="ARBA" id="ARBA00022692"/>
    </source>
</evidence>
<comment type="subcellular location">
    <subcellularLocation>
        <location evidence="5">Cell membrane</location>
        <topology evidence="5">Multi-pass membrane protein</topology>
    </subcellularLocation>
    <subcellularLocation>
        <location evidence="1">Membrane</location>
        <topology evidence="1">Multi-pass membrane protein</topology>
    </subcellularLocation>
</comment>
<dbReference type="GO" id="GO:0065002">
    <property type="term" value="P:intracellular protein transmembrane transport"/>
    <property type="evidence" value="ECO:0007669"/>
    <property type="project" value="TreeGrafter"/>
</dbReference>
<sequence>MAAEKQDMTFLEHLEELRWHIFRSLIAVFVLAIPAFIFKHVVFDIILLGPGKPDFYTNQLLCRIAEMAGTPSLCINQEPLKLQNISMSGQFTMHLGISFMAGIILAIPYIFYELWTFIKPALYENELRQSRRCFGAAGILFMAGVLFAYYLIVPLSIYFLATYQVSESVENIINFSSYVSTVASIVLTTGLVFELPVLIWLLSSIGVVSSALLRKYRRHAIVLVVAVAAIITPPDVISQIMVSIPLLFLYEAGIIIAERVEKKKLLRNN</sequence>
<keyword evidence="3 5" id="KW-1133">Transmembrane helix</keyword>
<evidence type="ECO:0000313" key="7">
    <source>
        <dbReference type="Proteomes" id="UP001056426"/>
    </source>
</evidence>
<evidence type="ECO:0000256" key="3">
    <source>
        <dbReference type="ARBA" id="ARBA00022989"/>
    </source>
</evidence>
<protein>
    <recommendedName>
        <fullName evidence="5">Sec-independent protein translocase protein TatC</fullName>
    </recommendedName>
</protein>
<dbReference type="GO" id="GO:0043953">
    <property type="term" value="P:protein transport by the Tat complex"/>
    <property type="evidence" value="ECO:0007669"/>
    <property type="project" value="UniProtKB-UniRule"/>
</dbReference>
<dbReference type="AlphaFoldDB" id="A0A9J6ZQ79"/>
<dbReference type="PRINTS" id="PR01840">
    <property type="entry name" value="TATCFAMILY"/>
</dbReference>
<comment type="function">
    <text evidence="5">Part of the twin-arginine translocation (Tat) system that transports large folded proteins containing a characteristic twin-arginine motif in their signal peptide across membranes.</text>
</comment>
<comment type="similarity">
    <text evidence="5">Belongs to the TatC family.</text>
</comment>
<evidence type="ECO:0000256" key="5">
    <source>
        <dbReference type="HAMAP-Rule" id="MF_00902"/>
    </source>
</evidence>
<feature type="transmembrane region" description="Helical" evidence="5">
    <location>
        <begin position="133"/>
        <end position="161"/>
    </location>
</feature>
<feature type="transmembrane region" description="Helical" evidence="5">
    <location>
        <begin position="181"/>
        <end position="203"/>
    </location>
</feature>
<dbReference type="Proteomes" id="UP001056426">
    <property type="component" value="Chromosome"/>
</dbReference>
<dbReference type="GO" id="GO:0033281">
    <property type="term" value="C:TAT protein transport complex"/>
    <property type="evidence" value="ECO:0007669"/>
    <property type="project" value="UniProtKB-UniRule"/>
</dbReference>
<keyword evidence="5" id="KW-0813">Transport</keyword>
<dbReference type="GO" id="GO:0009977">
    <property type="term" value="F:proton motive force dependent protein transmembrane transporter activity"/>
    <property type="evidence" value="ECO:0007669"/>
    <property type="project" value="TreeGrafter"/>
</dbReference>
<name>A0A9J6ZQ79_9BACT</name>
<dbReference type="InterPro" id="IPR002033">
    <property type="entry name" value="TatC"/>
</dbReference>
<dbReference type="PANTHER" id="PTHR30371:SF0">
    <property type="entry name" value="SEC-INDEPENDENT PROTEIN TRANSLOCASE PROTEIN TATC, CHLOROPLASTIC-RELATED"/>
    <property type="match status" value="1"/>
</dbReference>
<feature type="transmembrane region" description="Helical" evidence="5">
    <location>
        <begin position="21"/>
        <end position="43"/>
    </location>
</feature>
<evidence type="ECO:0000313" key="6">
    <source>
        <dbReference type="EMBL" id="URW80042.1"/>
    </source>
</evidence>
<reference evidence="6" key="1">
    <citation type="submission" date="2022-05" db="EMBL/GenBank/DDBJ databases">
        <authorList>
            <person name="Sun X."/>
        </authorList>
    </citation>
    <scope>NUCLEOTIDE SEQUENCE</scope>
    <source>
        <strain evidence="6">Ai-910</strain>
    </source>
</reference>
<keyword evidence="7" id="KW-1185">Reference proteome</keyword>
<keyword evidence="4 5" id="KW-0472">Membrane</keyword>
<dbReference type="EMBL" id="CP098400">
    <property type="protein sequence ID" value="URW80042.1"/>
    <property type="molecule type" value="Genomic_DNA"/>
</dbReference>
<dbReference type="Pfam" id="PF00902">
    <property type="entry name" value="TatC"/>
    <property type="match status" value="1"/>
</dbReference>
<proteinExistence type="inferred from homology"/>
<dbReference type="KEGG" id="alkq:M9189_01540"/>
<dbReference type="HAMAP" id="MF_00902">
    <property type="entry name" value="TatC"/>
    <property type="match status" value="1"/>
</dbReference>
<dbReference type="PANTHER" id="PTHR30371">
    <property type="entry name" value="SEC-INDEPENDENT PROTEIN TRANSLOCASE PROTEIN TATC"/>
    <property type="match status" value="1"/>
</dbReference>
<feature type="transmembrane region" description="Helical" evidence="5">
    <location>
        <begin position="215"/>
        <end position="231"/>
    </location>
</feature>
<comment type="subunit">
    <text evidence="5">Forms a complex with TatA.</text>
</comment>
<keyword evidence="5" id="KW-0653">Protein transport</keyword>
<evidence type="ECO:0000256" key="4">
    <source>
        <dbReference type="ARBA" id="ARBA00023136"/>
    </source>
</evidence>
<dbReference type="RefSeq" id="WP_250724154.1">
    <property type="nucleotide sequence ID" value="NZ_CP098400.1"/>
</dbReference>
<feature type="transmembrane region" description="Helical" evidence="5">
    <location>
        <begin position="91"/>
        <end position="112"/>
    </location>
</feature>
<keyword evidence="2 5" id="KW-0812">Transmembrane</keyword>
<reference evidence="6" key="2">
    <citation type="submission" date="2022-06" db="EMBL/GenBank/DDBJ databases">
        <title>Xiashengella guii gen. nov. sp. nov., a bacterium isolated form anaerobic digestion tank.</title>
        <authorList>
            <person name="Huang H."/>
        </authorList>
    </citation>
    <scope>NUCLEOTIDE SEQUENCE</scope>
    <source>
        <strain evidence="6">Ai-910</strain>
    </source>
</reference>
<gene>
    <name evidence="5 6" type="primary">tatC</name>
    <name evidence="6" type="ORF">M9189_01540</name>
</gene>
<keyword evidence="5" id="KW-1003">Cell membrane</keyword>
<comment type="caution">
    <text evidence="5">Lacks conserved residue(s) required for the propagation of feature annotation.</text>
</comment>
<accession>A0A9J6ZQ79</accession>